<accession>A0A5B2XRF5</accession>
<dbReference type="RefSeq" id="WP_149847970.1">
    <property type="nucleotide sequence ID" value="NZ_VUOB01000005.1"/>
</dbReference>
<evidence type="ECO:0000256" key="5">
    <source>
        <dbReference type="ARBA" id="ARBA00022989"/>
    </source>
</evidence>
<feature type="transmembrane region" description="Helical" evidence="8">
    <location>
        <begin position="381"/>
        <end position="400"/>
    </location>
</feature>
<organism evidence="10 11">
    <name type="scientific">Solihabitans fulvus</name>
    <dbReference type="NCBI Taxonomy" id="1892852"/>
    <lineage>
        <taxon>Bacteria</taxon>
        <taxon>Bacillati</taxon>
        <taxon>Actinomycetota</taxon>
        <taxon>Actinomycetes</taxon>
        <taxon>Pseudonocardiales</taxon>
        <taxon>Pseudonocardiaceae</taxon>
        <taxon>Solihabitans</taxon>
    </lineage>
</organism>
<evidence type="ECO:0000256" key="4">
    <source>
        <dbReference type="ARBA" id="ARBA00022692"/>
    </source>
</evidence>
<evidence type="ECO:0000256" key="8">
    <source>
        <dbReference type="SAM" id="Phobius"/>
    </source>
</evidence>
<dbReference type="Gene3D" id="1.20.1250.20">
    <property type="entry name" value="MFS general substrate transporter like domains"/>
    <property type="match status" value="2"/>
</dbReference>
<dbReference type="Proteomes" id="UP000323454">
    <property type="component" value="Unassembled WGS sequence"/>
</dbReference>
<feature type="transmembrane region" description="Helical" evidence="8">
    <location>
        <begin position="312"/>
        <end position="331"/>
    </location>
</feature>
<keyword evidence="5 8" id="KW-1133">Transmembrane helix</keyword>
<dbReference type="EMBL" id="VUOB01000005">
    <property type="protein sequence ID" value="KAA2265685.1"/>
    <property type="molecule type" value="Genomic_DNA"/>
</dbReference>
<feature type="transmembrane region" description="Helical" evidence="8">
    <location>
        <begin position="218"/>
        <end position="245"/>
    </location>
</feature>
<feature type="transmembrane region" description="Helical" evidence="8">
    <location>
        <begin position="48"/>
        <end position="71"/>
    </location>
</feature>
<dbReference type="SUPFAM" id="SSF103473">
    <property type="entry name" value="MFS general substrate transporter"/>
    <property type="match status" value="1"/>
</dbReference>
<comment type="subcellular location">
    <subcellularLocation>
        <location evidence="1">Cell membrane</location>
        <topology evidence="1">Multi-pass membrane protein</topology>
    </subcellularLocation>
</comment>
<dbReference type="AlphaFoldDB" id="A0A5B2XRF5"/>
<dbReference type="OrthoDB" id="4109786at2"/>
<evidence type="ECO:0000256" key="1">
    <source>
        <dbReference type="ARBA" id="ARBA00004651"/>
    </source>
</evidence>
<feature type="domain" description="Major facilitator superfamily (MFS) profile" evidence="9">
    <location>
        <begin position="217"/>
        <end position="428"/>
    </location>
</feature>
<feature type="transmembrane region" description="Helical" evidence="8">
    <location>
        <begin position="285"/>
        <end position="306"/>
    </location>
</feature>
<dbReference type="PANTHER" id="PTHR23517:SF2">
    <property type="entry name" value="MULTIDRUG RESISTANCE PROTEIN MDTH"/>
    <property type="match status" value="1"/>
</dbReference>
<reference evidence="10 11" key="2">
    <citation type="submission" date="2019-09" db="EMBL/GenBank/DDBJ databases">
        <authorList>
            <person name="Jin C."/>
        </authorList>
    </citation>
    <scope>NUCLEOTIDE SEQUENCE [LARGE SCALE GENOMIC DNA]</scope>
    <source>
        <strain evidence="10 11">AN110305</strain>
    </source>
</reference>
<feature type="transmembrane region" description="Helical" evidence="8">
    <location>
        <begin position="21"/>
        <end position="42"/>
    </location>
</feature>
<evidence type="ECO:0000256" key="7">
    <source>
        <dbReference type="SAM" id="MobiDB-lite"/>
    </source>
</evidence>
<dbReference type="InterPro" id="IPR020846">
    <property type="entry name" value="MFS_dom"/>
</dbReference>
<keyword evidence="6 8" id="KW-0472">Membrane</keyword>
<dbReference type="InterPro" id="IPR050171">
    <property type="entry name" value="MFS_Transporters"/>
</dbReference>
<keyword evidence="11" id="KW-1185">Reference proteome</keyword>
<dbReference type="GO" id="GO:0022857">
    <property type="term" value="F:transmembrane transporter activity"/>
    <property type="evidence" value="ECO:0007669"/>
    <property type="project" value="InterPro"/>
</dbReference>
<evidence type="ECO:0000259" key="9">
    <source>
        <dbReference type="PROSITE" id="PS50850"/>
    </source>
</evidence>
<evidence type="ECO:0000256" key="2">
    <source>
        <dbReference type="ARBA" id="ARBA00022448"/>
    </source>
</evidence>
<keyword evidence="4 8" id="KW-0812">Transmembrane</keyword>
<keyword evidence="3" id="KW-1003">Cell membrane</keyword>
<dbReference type="PROSITE" id="PS50850">
    <property type="entry name" value="MFS"/>
    <property type="match status" value="1"/>
</dbReference>
<name>A0A5B2XRF5_9PSEU</name>
<evidence type="ECO:0000313" key="11">
    <source>
        <dbReference type="Proteomes" id="UP000323454"/>
    </source>
</evidence>
<sequence>MTTTRTGPTKPTRFPGERSMLAGILIDSMGTGMYVPFTLLFLDRVTHLPLAAIGAVLTIAGLAGMASLPLSGWAIDRFGARRMLFVGYTVRGLGFAAYPLATSMPVFVVIAVLTAVSASAAPAVQQALTGELTSGGDRDRFLTLGRAWRNGGLGAGGLLAGLIIAVAGDSGFLIAGWLNAASFLGAAVLMHRIPRGAAPTRSVAKPIGYREVLRDRPFLGLTAANFLVSMGYSALSVLLPVYAVLSLGAPPWLIGVLFGVNTALCAFAGVPVGRLAQRHGRRTRVAALGAAVFGASFLGFALLGVLHPGTPWVAAAALLVLTAGYTVGELLHSPPAGALSVAAAPELARGRYLATYQLSWSLSTAVAPSLLTGLLAVDDRLPWLALAVLVPAGGALLIALERRLPADAVSPEGSPKAKRAAAAELAAA</sequence>
<protein>
    <submittedName>
        <fullName evidence="10">MFS transporter</fullName>
    </submittedName>
</protein>
<evidence type="ECO:0000313" key="10">
    <source>
        <dbReference type="EMBL" id="KAA2265685.1"/>
    </source>
</evidence>
<dbReference type="InterPro" id="IPR036259">
    <property type="entry name" value="MFS_trans_sf"/>
</dbReference>
<dbReference type="GO" id="GO:0005886">
    <property type="term" value="C:plasma membrane"/>
    <property type="evidence" value="ECO:0007669"/>
    <property type="project" value="UniProtKB-SubCell"/>
</dbReference>
<feature type="region of interest" description="Disordered" evidence="7">
    <location>
        <begin position="408"/>
        <end position="428"/>
    </location>
</feature>
<gene>
    <name evidence="10" type="ORF">F0L68_03670</name>
</gene>
<feature type="transmembrane region" description="Helical" evidence="8">
    <location>
        <begin position="352"/>
        <end position="375"/>
    </location>
</feature>
<dbReference type="PANTHER" id="PTHR23517">
    <property type="entry name" value="RESISTANCE PROTEIN MDTM, PUTATIVE-RELATED-RELATED"/>
    <property type="match status" value="1"/>
</dbReference>
<dbReference type="Pfam" id="PF07690">
    <property type="entry name" value="MFS_1"/>
    <property type="match status" value="1"/>
</dbReference>
<reference evidence="10 11" key="1">
    <citation type="submission" date="2019-09" db="EMBL/GenBank/DDBJ databases">
        <title>Goodfellowia gen. nov., a new genus of the Pseudonocardineae related to Actinoalloteichus, containing Goodfellowia coeruleoviolacea gen. nov., comb. nov. gen. nov., comb. nov.</title>
        <authorList>
            <person name="Labeda D."/>
        </authorList>
    </citation>
    <scope>NUCLEOTIDE SEQUENCE [LARGE SCALE GENOMIC DNA]</scope>
    <source>
        <strain evidence="10 11">AN110305</strain>
    </source>
</reference>
<proteinExistence type="predicted"/>
<dbReference type="InterPro" id="IPR011701">
    <property type="entry name" value="MFS"/>
</dbReference>
<evidence type="ECO:0000256" key="6">
    <source>
        <dbReference type="ARBA" id="ARBA00023136"/>
    </source>
</evidence>
<feature type="transmembrane region" description="Helical" evidence="8">
    <location>
        <begin position="251"/>
        <end position="273"/>
    </location>
</feature>
<keyword evidence="2" id="KW-0813">Transport</keyword>
<evidence type="ECO:0000256" key="3">
    <source>
        <dbReference type="ARBA" id="ARBA00022475"/>
    </source>
</evidence>
<comment type="caution">
    <text evidence="10">The sequence shown here is derived from an EMBL/GenBank/DDBJ whole genome shotgun (WGS) entry which is preliminary data.</text>
</comment>